<dbReference type="AlphaFoldDB" id="A0AAD5UV48"/>
<comment type="caution">
    <text evidence="1">The sequence shown here is derived from an EMBL/GenBank/DDBJ whole genome shotgun (WGS) entry which is preliminary data.</text>
</comment>
<name>A0AAD5UV48_9APHY</name>
<gene>
    <name evidence="1" type="ORF">NLI96_g9618</name>
</gene>
<organism evidence="1 2">
    <name type="scientific">Meripilus lineatus</name>
    <dbReference type="NCBI Taxonomy" id="2056292"/>
    <lineage>
        <taxon>Eukaryota</taxon>
        <taxon>Fungi</taxon>
        <taxon>Dikarya</taxon>
        <taxon>Basidiomycota</taxon>
        <taxon>Agaricomycotina</taxon>
        <taxon>Agaricomycetes</taxon>
        <taxon>Polyporales</taxon>
        <taxon>Meripilaceae</taxon>
        <taxon>Meripilus</taxon>
    </lineage>
</organism>
<evidence type="ECO:0000313" key="1">
    <source>
        <dbReference type="EMBL" id="KAJ3478641.1"/>
    </source>
</evidence>
<accession>A0AAD5UV48</accession>
<keyword evidence="2" id="KW-1185">Reference proteome</keyword>
<evidence type="ECO:0000313" key="2">
    <source>
        <dbReference type="Proteomes" id="UP001212997"/>
    </source>
</evidence>
<reference evidence="1" key="1">
    <citation type="submission" date="2022-07" db="EMBL/GenBank/DDBJ databases">
        <title>Genome Sequence of Physisporinus lineatus.</title>
        <authorList>
            <person name="Buettner E."/>
        </authorList>
    </citation>
    <scope>NUCLEOTIDE SEQUENCE</scope>
    <source>
        <strain evidence="1">VT162</strain>
    </source>
</reference>
<dbReference type="Proteomes" id="UP001212997">
    <property type="component" value="Unassembled WGS sequence"/>
</dbReference>
<protein>
    <submittedName>
        <fullName evidence="1">Uncharacterized protein</fullName>
    </submittedName>
</protein>
<dbReference type="EMBL" id="JANAWD010000496">
    <property type="protein sequence ID" value="KAJ3478641.1"/>
    <property type="molecule type" value="Genomic_DNA"/>
</dbReference>
<sequence length="484" mass="55928">MTEYNFKSAFFPDVNMKALVEAIELLDPQSPKLSKLGPQKVVSIQDVFWAGEKMLEATLTPDQYPPVLVHFPLGTFNRQLHSIEGILGMTEVAAEAGINAPTILYSRKSKSLDVGRGSVMFFKDTNVRPLMEIWPRLCKTRKEAVIKELASVMLKLYRYNVGSIYTTRMVLKNGSTVRDNSGLSIPCYFQGPLASHPPRPACSIAYYYLRSMANHMRSLMDFADKDPEAFLSFWPGMDPQAFNQEERKAIRDTWGKLYDLIPYHFQAAYVTPPVMGQRFSEYVKELFVKERTGIYHDLELPRLLVSFEGGNAKIIIGSGWEYSYHAPHWSVSRMPSWLVPEFSGPQMPPFTRKERRKICDSIYGHIQKESRDWILCYAFGIPNRYFEDCLKSSWTSRKFVERRLKLLEEYWQRDHYYPFPVTEQGTVVDIDHYVEWAEAYREEHPRTLVVRNILGYLLTLPIPREILTNADEGQHQSGSPGQKT</sequence>
<proteinExistence type="predicted"/>